<sequence length="118" mass="13300">MMAKAAKGGRQKHVPLRTCIACRETRPKRELLRIVRTPEGRILLDPTSKKSGRGAYLCARYSCWQKALKVKKAGDRCLLEHEFELPLSAEDRAALEEYLATLPREEQPPTGLARPVTT</sequence>
<evidence type="ECO:0000259" key="1">
    <source>
        <dbReference type="Pfam" id="PF04296"/>
    </source>
</evidence>
<keyword evidence="3" id="KW-1185">Reference proteome</keyword>
<dbReference type="SUPFAM" id="SSF64376">
    <property type="entry name" value="YlxR-like"/>
    <property type="match status" value="1"/>
</dbReference>
<dbReference type="Proteomes" id="UP000334820">
    <property type="component" value="Unassembled WGS sequence"/>
</dbReference>
<evidence type="ECO:0000313" key="2">
    <source>
        <dbReference type="EMBL" id="GER83221.1"/>
    </source>
</evidence>
<dbReference type="InterPro" id="IPR037465">
    <property type="entry name" value="YlxR"/>
</dbReference>
<gene>
    <name evidence="2" type="ORF">KTAU_18580</name>
</gene>
<accession>A0A5J4K974</accession>
<feature type="domain" description="YlxR" evidence="1">
    <location>
        <begin position="17"/>
        <end position="87"/>
    </location>
</feature>
<dbReference type="NCBIfam" id="NF047356">
    <property type="entry name" value="RNA_bind_RnpM"/>
    <property type="match status" value="1"/>
</dbReference>
<comment type="caution">
    <text evidence="2">The sequence shown here is derived from an EMBL/GenBank/DDBJ whole genome shotgun (WGS) entry which is preliminary data.</text>
</comment>
<dbReference type="AlphaFoldDB" id="A0A5J4K974"/>
<dbReference type="RefSeq" id="WP_228026369.1">
    <property type="nucleotide sequence ID" value="NZ_BKZV01000002.1"/>
</dbReference>
<dbReference type="InterPro" id="IPR035931">
    <property type="entry name" value="YlxR-like_sf"/>
</dbReference>
<dbReference type="PANTHER" id="PTHR34215">
    <property type="entry name" value="BLL0784 PROTEIN"/>
    <property type="match status" value="1"/>
</dbReference>
<dbReference type="PANTHER" id="PTHR34215:SF1">
    <property type="entry name" value="YLXR DOMAIN-CONTAINING PROTEIN"/>
    <property type="match status" value="1"/>
</dbReference>
<dbReference type="Gene3D" id="3.30.1230.10">
    <property type="entry name" value="YlxR-like"/>
    <property type="match status" value="1"/>
</dbReference>
<reference evidence="2 3" key="1">
    <citation type="journal article" date="2019" name="Int. J. Syst. Evol. Microbiol.">
        <title>Thermogemmatispora aurantia sp. nov. and Thermogemmatispora argillosa sp. nov., within the class Ktedonobacteria, and emended description of the genus Thermogemmatispora.</title>
        <authorList>
            <person name="Zheng Y."/>
            <person name="Wang C.M."/>
            <person name="Sakai Y."/>
            <person name="Abe K."/>
            <person name="Yokota A."/>
            <person name="Yabe S."/>
        </authorList>
    </citation>
    <scope>NUCLEOTIDE SEQUENCE [LARGE SCALE GENOMIC DNA]</scope>
    <source>
        <strain evidence="2 3">A1-2</strain>
    </source>
</reference>
<protein>
    <recommendedName>
        <fullName evidence="1">YlxR domain-containing protein</fullName>
    </recommendedName>
</protein>
<evidence type="ECO:0000313" key="3">
    <source>
        <dbReference type="Proteomes" id="UP000334820"/>
    </source>
</evidence>
<proteinExistence type="predicted"/>
<dbReference type="EMBL" id="BKZV01000002">
    <property type="protein sequence ID" value="GER83221.1"/>
    <property type="molecule type" value="Genomic_DNA"/>
</dbReference>
<dbReference type="Pfam" id="PF04296">
    <property type="entry name" value="YlxR"/>
    <property type="match status" value="1"/>
</dbReference>
<dbReference type="InterPro" id="IPR007393">
    <property type="entry name" value="YlxR_dom"/>
</dbReference>
<name>A0A5J4K974_9CHLR</name>
<organism evidence="2 3">
    <name type="scientific">Thermogemmatispora aurantia</name>
    <dbReference type="NCBI Taxonomy" id="2045279"/>
    <lineage>
        <taxon>Bacteria</taxon>
        <taxon>Bacillati</taxon>
        <taxon>Chloroflexota</taxon>
        <taxon>Ktedonobacteria</taxon>
        <taxon>Thermogemmatisporales</taxon>
        <taxon>Thermogemmatisporaceae</taxon>
        <taxon>Thermogemmatispora</taxon>
    </lineage>
</organism>